<dbReference type="SMART" id="SM01054">
    <property type="entry name" value="CaM_binding"/>
    <property type="match status" value="1"/>
</dbReference>
<feature type="compositionally biased region" description="Polar residues" evidence="1">
    <location>
        <begin position="452"/>
        <end position="462"/>
    </location>
</feature>
<organism evidence="3 4">
    <name type="scientific">Cucumis melo</name>
    <name type="common">Muskmelon</name>
    <dbReference type="NCBI Taxonomy" id="3656"/>
    <lineage>
        <taxon>Eukaryota</taxon>
        <taxon>Viridiplantae</taxon>
        <taxon>Streptophyta</taxon>
        <taxon>Embryophyta</taxon>
        <taxon>Tracheophyta</taxon>
        <taxon>Spermatophyta</taxon>
        <taxon>Magnoliopsida</taxon>
        <taxon>eudicotyledons</taxon>
        <taxon>Gunneridae</taxon>
        <taxon>Pentapetalae</taxon>
        <taxon>rosids</taxon>
        <taxon>fabids</taxon>
        <taxon>Cucurbitales</taxon>
        <taxon>Cucurbitaceae</taxon>
        <taxon>Benincaseae</taxon>
        <taxon>Cucumis</taxon>
    </lineage>
</organism>
<dbReference type="Gramene" id="MELO3C002008.2.1">
    <property type="protein sequence ID" value="MELO3C002008.2.1"/>
    <property type="gene ID" value="MELO3C002008.2"/>
</dbReference>
<dbReference type="KEGG" id="cmo:103489380"/>
<feature type="region of interest" description="Disordered" evidence="1">
    <location>
        <begin position="1"/>
        <end position="23"/>
    </location>
</feature>
<reference evidence="4 5" key="1">
    <citation type="submission" date="2025-05" db="UniProtKB">
        <authorList>
            <consortium name="RefSeq"/>
        </authorList>
    </citation>
    <scope>IDENTIFICATION</scope>
    <source>
        <tissue evidence="4 5">Stem</tissue>
    </source>
</reference>
<feature type="compositionally biased region" description="Polar residues" evidence="1">
    <location>
        <begin position="375"/>
        <end position="387"/>
    </location>
</feature>
<dbReference type="GO" id="GO:0005516">
    <property type="term" value="F:calmodulin binding"/>
    <property type="evidence" value="ECO:0007669"/>
    <property type="project" value="InterPro"/>
</dbReference>
<dbReference type="GeneID" id="103489380"/>
<feature type="compositionally biased region" description="Acidic residues" evidence="1">
    <location>
        <begin position="14"/>
        <end position="23"/>
    </location>
</feature>
<evidence type="ECO:0000256" key="1">
    <source>
        <dbReference type="SAM" id="MobiDB-lite"/>
    </source>
</evidence>
<dbReference type="RefSeq" id="XP_008446785.2">
    <property type="nucleotide sequence ID" value="XM_008448563.3"/>
</dbReference>
<evidence type="ECO:0000313" key="7">
    <source>
        <dbReference type="RefSeq" id="XP_050936213.1"/>
    </source>
</evidence>
<evidence type="ECO:0000259" key="2">
    <source>
        <dbReference type="SMART" id="SM01054"/>
    </source>
</evidence>
<gene>
    <name evidence="4 5 6 7" type="primary">LOC103489380</name>
</gene>
<dbReference type="Proteomes" id="UP001652600">
    <property type="component" value="Chromosome 12"/>
</dbReference>
<feature type="compositionally biased region" description="Basic and acidic residues" evidence="1">
    <location>
        <begin position="494"/>
        <end position="543"/>
    </location>
</feature>
<evidence type="ECO:0000313" key="5">
    <source>
        <dbReference type="RefSeq" id="XP_008446947.2"/>
    </source>
</evidence>
<feature type="domain" description="Calmodulin-binding" evidence="2">
    <location>
        <begin position="463"/>
        <end position="606"/>
    </location>
</feature>
<feature type="compositionally biased region" description="Basic residues" evidence="1">
    <location>
        <begin position="216"/>
        <end position="228"/>
    </location>
</feature>
<evidence type="ECO:0000313" key="3">
    <source>
        <dbReference type="Proteomes" id="UP001652600"/>
    </source>
</evidence>
<protein>
    <submittedName>
        <fullName evidence="4 5">Uncharacterized protein LOC103489380</fullName>
    </submittedName>
</protein>
<proteinExistence type="predicted"/>
<dbReference type="RefSeq" id="XP_050936213.1">
    <property type="nucleotide sequence ID" value="XM_051080256.1"/>
</dbReference>
<feature type="region of interest" description="Disordered" evidence="1">
    <location>
        <begin position="202"/>
        <end position="248"/>
    </location>
</feature>
<dbReference type="AlphaFoldDB" id="A0A1S3BFX3"/>
<feature type="compositionally biased region" description="Low complexity" evidence="1">
    <location>
        <begin position="234"/>
        <end position="244"/>
    </location>
</feature>
<feature type="compositionally biased region" description="Polar residues" evidence="1">
    <location>
        <begin position="317"/>
        <end position="331"/>
    </location>
</feature>
<accession>A0A1S3BFX3</accession>
<feature type="region of interest" description="Disordered" evidence="1">
    <location>
        <begin position="317"/>
        <end position="543"/>
    </location>
</feature>
<dbReference type="eggNOG" id="ENOG502S2WP">
    <property type="taxonomic scope" value="Eukaryota"/>
</dbReference>
<feature type="compositionally biased region" description="Basic and acidic residues" evidence="1">
    <location>
        <begin position="436"/>
        <end position="446"/>
    </location>
</feature>
<evidence type="ECO:0000313" key="6">
    <source>
        <dbReference type="RefSeq" id="XP_050936212.1"/>
    </source>
</evidence>
<sequence length="619" mass="68492">MADENSDIPLAMEEVSEAEVSQEESFDIPVVAVANISEPEDITEESIDIIDIIDIPATIEVNEPESCKVEVIVDTDSNTPKIRPKVLSRYLRPHTGSCHDFCKYGSEHALEGKPASPVSRKAKLVGGNSQDLRRTIVSLAKQNKESNSPKSSQEYNPINITDLKEDIISSPEIVTPPKRLLPSTKEVQAAAVHYSRTKLNLSSSKVSSFAGQGSSRTKRNKEIRKGKRKDGDGSLSSSNSTSRSLEMNISAEEDITALVPEVGSRTPKTRVKRVAIADKKSIGRNGLKSQIHHIKCKPDPSNNEDVEEKTLYMIEPSSKNETEGMSQSSVHTTESSQPQSSSTTDNNLKHEQEAVANSIVPPMSEKKNVVKRARNGTSPKILSTSPTVFKGIRPKRFGMVQRSETRSAPSSPLSSRSQSEPIHVEHRGSTSGNGVKKIENSKVDHRLKTRRMTLTDSENGDCQSRKLKFRKGRMVELQPETSTPRRLKFRRVRLLGEAESPKGDSRKRNIKGKEGNQNGKEVKEGENSSLRQQDKDLKKKRSFRDGKLVSSRFKSERVVLRHQDSKGKKEVLNLFNNVIEETASKLAKTRKSKVKALVGAFETVISLQDTKPTATTSVA</sequence>
<dbReference type="PANTHER" id="PTHR33349">
    <property type="entry name" value="EMB|CAB62594.1"/>
    <property type="match status" value="1"/>
</dbReference>
<feature type="compositionally biased region" description="Polar residues" evidence="1">
    <location>
        <begin position="202"/>
        <end position="215"/>
    </location>
</feature>
<name>A0A1S3BFX3_CUCME</name>
<dbReference type="RefSeq" id="XP_050936212.1">
    <property type="nucleotide sequence ID" value="XM_051080255.1"/>
</dbReference>
<feature type="region of interest" description="Disordered" evidence="1">
    <location>
        <begin position="287"/>
        <end position="306"/>
    </location>
</feature>
<dbReference type="InterPro" id="IPR012417">
    <property type="entry name" value="CaM-bd_dom_pln"/>
</dbReference>
<evidence type="ECO:0000313" key="4">
    <source>
        <dbReference type="RefSeq" id="XP_008446785.2"/>
    </source>
</evidence>
<dbReference type="PANTHER" id="PTHR33349:SF41">
    <property type="entry name" value="EMB|CAB62594.1"/>
    <property type="match status" value="1"/>
</dbReference>
<feature type="compositionally biased region" description="Low complexity" evidence="1">
    <location>
        <begin position="406"/>
        <end position="421"/>
    </location>
</feature>
<feature type="compositionally biased region" description="Low complexity" evidence="1">
    <location>
        <begin position="332"/>
        <end position="344"/>
    </location>
</feature>
<keyword evidence="3" id="KW-1185">Reference proteome</keyword>
<dbReference type="Pfam" id="PF07839">
    <property type="entry name" value="CaM_binding"/>
    <property type="match status" value="1"/>
</dbReference>
<dbReference type="RefSeq" id="XP_008446947.2">
    <property type="nucleotide sequence ID" value="XM_008448725.2"/>
</dbReference>